<dbReference type="GeneID" id="54585493"/>
<feature type="region of interest" description="Disordered" evidence="1">
    <location>
        <begin position="121"/>
        <end position="282"/>
    </location>
</feature>
<dbReference type="EMBL" id="ML987198">
    <property type="protein sequence ID" value="KAF2246776.1"/>
    <property type="molecule type" value="Genomic_DNA"/>
</dbReference>
<evidence type="ECO:0000313" key="3">
    <source>
        <dbReference type="EMBL" id="KAF2246776.1"/>
    </source>
</evidence>
<feature type="chain" id="PRO_5025339605" evidence="2">
    <location>
        <begin position="23"/>
        <end position="679"/>
    </location>
</feature>
<organism evidence="3 4">
    <name type="scientific">Trematosphaeria pertusa</name>
    <dbReference type="NCBI Taxonomy" id="390896"/>
    <lineage>
        <taxon>Eukaryota</taxon>
        <taxon>Fungi</taxon>
        <taxon>Dikarya</taxon>
        <taxon>Ascomycota</taxon>
        <taxon>Pezizomycotina</taxon>
        <taxon>Dothideomycetes</taxon>
        <taxon>Pleosporomycetidae</taxon>
        <taxon>Pleosporales</taxon>
        <taxon>Massarineae</taxon>
        <taxon>Trematosphaeriaceae</taxon>
        <taxon>Trematosphaeria</taxon>
    </lineage>
</organism>
<feature type="compositionally biased region" description="Low complexity" evidence="1">
    <location>
        <begin position="229"/>
        <end position="282"/>
    </location>
</feature>
<feature type="region of interest" description="Disordered" evidence="1">
    <location>
        <begin position="339"/>
        <end position="361"/>
    </location>
</feature>
<dbReference type="AlphaFoldDB" id="A0A6A6I8T3"/>
<reference evidence="3" key="1">
    <citation type="journal article" date="2020" name="Stud. Mycol.">
        <title>101 Dothideomycetes genomes: a test case for predicting lifestyles and emergence of pathogens.</title>
        <authorList>
            <person name="Haridas S."/>
            <person name="Albert R."/>
            <person name="Binder M."/>
            <person name="Bloem J."/>
            <person name="Labutti K."/>
            <person name="Salamov A."/>
            <person name="Andreopoulos B."/>
            <person name="Baker S."/>
            <person name="Barry K."/>
            <person name="Bills G."/>
            <person name="Bluhm B."/>
            <person name="Cannon C."/>
            <person name="Castanera R."/>
            <person name="Culley D."/>
            <person name="Daum C."/>
            <person name="Ezra D."/>
            <person name="Gonzalez J."/>
            <person name="Henrissat B."/>
            <person name="Kuo A."/>
            <person name="Liang C."/>
            <person name="Lipzen A."/>
            <person name="Lutzoni F."/>
            <person name="Magnuson J."/>
            <person name="Mondo S."/>
            <person name="Nolan M."/>
            <person name="Ohm R."/>
            <person name="Pangilinan J."/>
            <person name="Park H.-J."/>
            <person name="Ramirez L."/>
            <person name="Alfaro M."/>
            <person name="Sun H."/>
            <person name="Tritt A."/>
            <person name="Yoshinaga Y."/>
            <person name="Zwiers L.-H."/>
            <person name="Turgeon B."/>
            <person name="Goodwin S."/>
            <person name="Spatafora J."/>
            <person name="Crous P."/>
            <person name="Grigoriev I."/>
        </authorList>
    </citation>
    <scope>NUCLEOTIDE SEQUENCE</scope>
    <source>
        <strain evidence="3">CBS 122368</strain>
    </source>
</reference>
<dbReference type="OrthoDB" id="73875at2759"/>
<feature type="compositionally biased region" description="Polar residues" evidence="1">
    <location>
        <begin position="215"/>
        <end position="228"/>
    </location>
</feature>
<feature type="compositionally biased region" description="Pro residues" evidence="1">
    <location>
        <begin position="154"/>
        <end position="188"/>
    </location>
</feature>
<proteinExistence type="predicted"/>
<evidence type="ECO:0000256" key="1">
    <source>
        <dbReference type="SAM" id="MobiDB-lite"/>
    </source>
</evidence>
<evidence type="ECO:0000313" key="4">
    <source>
        <dbReference type="Proteomes" id="UP000800094"/>
    </source>
</evidence>
<dbReference type="Proteomes" id="UP000800094">
    <property type="component" value="Unassembled WGS sequence"/>
</dbReference>
<keyword evidence="2" id="KW-0732">Signal</keyword>
<gene>
    <name evidence="3" type="ORF">BU26DRAFT_552717</name>
</gene>
<dbReference type="RefSeq" id="XP_033681780.1">
    <property type="nucleotide sequence ID" value="XM_033832163.1"/>
</dbReference>
<feature type="signal peptide" evidence="2">
    <location>
        <begin position="1"/>
        <end position="22"/>
    </location>
</feature>
<keyword evidence="4" id="KW-1185">Reference proteome</keyword>
<name>A0A6A6I8T3_9PLEO</name>
<sequence length="679" mass="71958">MRASFSALAAALLSLHASTAYGITCNSDSALGTGESLSAKDALEGANSHAVNDLCNSNSNGAITYHSGLVTFSVTGTNANLGAADCKSVFQSIVQQCIVEKGFSGGSLNAYGGRFEVYRDSGLERRGKKKPPTKPPPSKPTSKKADAPPKTSEAPPPPSSAALPPPPPPSSAPPPPPPSSSRAPPPSSTAPAPSTSSVLSASAQVSSSTPAPSTKISSSAGFSVSTTGASNSGVSTSLASGSTASTSSATSALSTTSTSLVSSQTSSATTVSGTSSSATLSLSTSSISSTTSSVSCVSGTKTLSGAACSATTSSCKIANPDRGIDVDDVSGRGLGYRSPRHAMLQKRDRKSGNPCWEKGQSDETYKSFSLESNPYPSNGDLPATAKAYGYELQNDYCSYKWQSGSAKIPSNKYDSEHVMEWQLVTDFFRGISKSGGDAWVHPDPAQNGKKVNFCTYWIESWGGANKDGVSGFAIDSSSALTPWEHIAGAYPSTMKNKDEFVTLQDNINKPAKANLFDERVPYVWTEATMNSYAQTTKKRDKVLERLRQLHGAQLYLVETTIKKIFKDQKTRMGDILGKLDTQMTSHPRTAVDPATSTVTTYTAWAKQDLKDKWDSYMDKKWEAAVDKHKKVFDKYYKALHDKWCKKTPDAKDAPLVLFCKRLANLKNNHDGAGAFAKPW</sequence>
<protein>
    <submittedName>
        <fullName evidence="3">Uncharacterized protein</fullName>
    </submittedName>
</protein>
<feature type="compositionally biased region" description="Basic residues" evidence="1">
    <location>
        <begin position="339"/>
        <end position="349"/>
    </location>
</feature>
<accession>A0A6A6I8T3</accession>
<feature type="compositionally biased region" description="Low complexity" evidence="1">
    <location>
        <begin position="189"/>
        <end position="214"/>
    </location>
</feature>
<evidence type="ECO:0000256" key="2">
    <source>
        <dbReference type="SAM" id="SignalP"/>
    </source>
</evidence>